<organism evidence="1 2">
    <name type="scientific">Arctium lappa</name>
    <name type="common">Greater burdock</name>
    <name type="synonym">Lappa major</name>
    <dbReference type="NCBI Taxonomy" id="4217"/>
    <lineage>
        <taxon>Eukaryota</taxon>
        <taxon>Viridiplantae</taxon>
        <taxon>Streptophyta</taxon>
        <taxon>Embryophyta</taxon>
        <taxon>Tracheophyta</taxon>
        <taxon>Spermatophyta</taxon>
        <taxon>Magnoliopsida</taxon>
        <taxon>eudicotyledons</taxon>
        <taxon>Gunneridae</taxon>
        <taxon>Pentapetalae</taxon>
        <taxon>asterids</taxon>
        <taxon>campanulids</taxon>
        <taxon>Asterales</taxon>
        <taxon>Asteraceae</taxon>
        <taxon>Carduoideae</taxon>
        <taxon>Cardueae</taxon>
        <taxon>Arctiinae</taxon>
        <taxon>Arctium</taxon>
    </lineage>
</organism>
<keyword evidence="2" id="KW-1185">Reference proteome</keyword>
<accession>A0ACB8Y7R2</accession>
<protein>
    <submittedName>
        <fullName evidence="1">Uncharacterized protein</fullName>
    </submittedName>
</protein>
<name>A0ACB8Y7R2_ARCLA</name>
<gene>
    <name evidence="1" type="ORF">L6452_35653</name>
</gene>
<evidence type="ECO:0000313" key="2">
    <source>
        <dbReference type="Proteomes" id="UP001055879"/>
    </source>
</evidence>
<sequence>MAATTIGVSSIQTRQTPTSSLFFVLSAYFVVLLLIFSLPNLLKPKCNQQKEGMECGYYVIKQIFQYAMYEQYHSPHKDKRSMN</sequence>
<proteinExistence type="predicted"/>
<dbReference type="EMBL" id="CM042059">
    <property type="protein sequence ID" value="KAI3680875.1"/>
    <property type="molecule type" value="Genomic_DNA"/>
</dbReference>
<reference evidence="2" key="1">
    <citation type="journal article" date="2022" name="Mol. Ecol. Resour.">
        <title>The genomes of chicory, endive, great burdock and yacon provide insights into Asteraceae palaeo-polyploidization history and plant inulin production.</title>
        <authorList>
            <person name="Fan W."/>
            <person name="Wang S."/>
            <person name="Wang H."/>
            <person name="Wang A."/>
            <person name="Jiang F."/>
            <person name="Liu H."/>
            <person name="Zhao H."/>
            <person name="Xu D."/>
            <person name="Zhang Y."/>
        </authorList>
    </citation>
    <scope>NUCLEOTIDE SEQUENCE [LARGE SCALE GENOMIC DNA]</scope>
    <source>
        <strain evidence="2">cv. Niubang</strain>
    </source>
</reference>
<comment type="caution">
    <text evidence="1">The sequence shown here is derived from an EMBL/GenBank/DDBJ whole genome shotgun (WGS) entry which is preliminary data.</text>
</comment>
<evidence type="ECO:0000313" key="1">
    <source>
        <dbReference type="EMBL" id="KAI3680875.1"/>
    </source>
</evidence>
<reference evidence="1 2" key="2">
    <citation type="journal article" date="2022" name="Mol. Ecol. Resour.">
        <title>The genomes of chicory, endive, great burdock and yacon provide insights into Asteraceae paleo-polyploidization history and plant inulin production.</title>
        <authorList>
            <person name="Fan W."/>
            <person name="Wang S."/>
            <person name="Wang H."/>
            <person name="Wang A."/>
            <person name="Jiang F."/>
            <person name="Liu H."/>
            <person name="Zhao H."/>
            <person name="Xu D."/>
            <person name="Zhang Y."/>
        </authorList>
    </citation>
    <scope>NUCLEOTIDE SEQUENCE [LARGE SCALE GENOMIC DNA]</scope>
    <source>
        <strain evidence="2">cv. Niubang</strain>
    </source>
</reference>
<dbReference type="Proteomes" id="UP001055879">
    <property type="component" value="Linkage Group LG13"/>
</dbReference>